<dbReference type="AlphaFoldDB" id="A0A409XB44"/>
<evidence type="ECO:0000313" key="1">
    <source>
        <dbReference type="EMBL" id="PPQ88009.1"/>
    </source>
</evidence>
<dbReference type="InParanoid" id="A0A409XB44"/>
<reference evidence="1 2" key="1">
    <citation type="journal article" date="2018" name="Evol. Lett.">
        <title>Horizontal gene cluster transfer increased hallucinogenic mushroom diversity.</title>
        <authorList>
            <person name="Reynolds H.T."/>
            <person name="Vijayakumar V."/>
            <person name="Gluck-Thaler E."/>
            <person name="Korotkin H.B."/>
            <person name="Matheny P.B."/>
            <person name="Slot J.C."/>
        </authorList>
    </citation>
    <scope>NUCLEOTIDE SEQUENCE [LARGE SCALE GENOMIC DNA]</scope>
    <source>
        <strain evidence="1 2">2631</strain>
    </source>
</reference>
<accession>A0A409XB44</accession>
<comment type="caution">
    <text evidence="1">The sequence shown here is derived from an EMBL/GenBank/DDBJ whole genome shotgun (WGS) entry which is preliminary data.</text>
</comment>
<keyword evidence="2" id="KW-1185">Reference proteome</keyword>
<name>A0A409XB44_PSICY</name>
<dbReference type="EMBL" id="NHYD01002181">
    <property type="protein sequence ID" value="PPQ88009.1"/>
    <property type="molecule type" value="Genomic_DNA"/>
</dbReference>
<organism evidence="1 2">
    <name type="scientific">Psilocybe cyanescens</name>
    <dbReference type="NCBI Taxonomy" id="93625"/>
    <lineage>
        <taxon>Eukaryota</taxon>
        <taxon>Fungi</taxon>
        <taxon>Dikarya</taxon>
        <taxon>Basidiomycota</taxon>
        <taxon>Agaricomycotina</taxon>
        <taxon>Agaricomycetes</taxon>
        <taxon>Agaricomycetidae</taxon>
        <taxon>Agaricales</taxon>
        <taxon>Agaricineae</taxon>
        <taxon>Strophariaceae</taxon>
        <taxon>Psilocybe</taxon>
    </lineage>
</organism>
<gene>
    <name evidence="1" type="ORF">CVT25_001089</name>
</gene>
<proteinExistence type="predicted"/>
<dbReference type="Proteomes" id="UP000283269">
    <property type="component" value="Unassembled WGS sequence"/>
</dbReference>
<sequence>MVFLSIPVPLCGSAVLAQNSGANIRITCIRERGVSQSNALTATICELLRVSTHTTDERIYRNPLWPANKQEPLRHSVNVVLQAIKSVGGIGLLAHRITDGKYMVIAVMVVV</sequence>
<evidence type="ECO:0000313" key="2">
    <source>
        <dbReference type="Proteomes" id="UP000283269"/>
    </source>
</evidence>
<protein>
    <submittedName>
        <fullName evidence="1">Uncharacterized protein</fullName>
    </submittedName>
</protein>